<dbReference type="AlphaFoldDB" id="A0A518D4C4"/>
<dbReference type="EMBL" id="CP036290">
    <property type="protein sequence ID" value="QDU86321.1"/>
    <property type="molecule type" value="Genomic_DNA"/>
</dbReference>
<keyword evidence="2" id="KW-1185">Reference proteome</keyword>
<organism evidence="1 2">
    <name type="scientific">Rohdeia mirabilis</name>
    <dbReference type="NCBI Taxonomy" id="2528008"/>
    <lineage>
        <taxon>Bacteria</taxon>
        <taxon>Pseudomonadati</taxon>
        <taxon>Planctomycetota</taxon>
        <taxon>Planctomycetia</taxon>
        <taxon>Planctomycetia incertae sedis</taxon>
        <taxon>Rohdeia</taxon>
    </lineage>
</organism>
<sequence>MTDTLDPTPAPAARARALLRLLRDLNLSDERVTIAGARTVRIVGCRSLDEPADRVLVYRVRCGEIEYDLELNLHTDGEHGPEVVIRLTPDSPGTDRRVRLVGGADGPVTAPDLLARLDPDAAIAKDAAHFMRRVVRAAFAGPSAA</sequence>
<evidence type="ECO:0000313" key="2">
    <source>
        <dbReference type="Proteomes" id="UP000319342"/>
    </source>
</evidence>
<dbReference type="RefSeq" id="WP_145191336.1">
    <property type="nucleotide sequence ID" value="NZ_CP036290.1"/>
</dbReference>
<protein>
    <submittedName>
        <fullName evidence="1">Uncharacterized protein</fullName>
    </submittedName>
</protein>
<gene>
    <name evidence="1" type="ORF">Pla163_34720</name>
</gene>
<proteinExistence type="predicted"/>
<dbReference type="Proteomes" id="UP000319342">
    <property type="component" value="Chromosome"/>
</dbReference>
<evidence type="ECO:0000313" key="1">
    <source>
        <dbReference type="EMBL" id="QDU86321.1"/>
    </source>
</evidence>
<accession>A0A518D4C4</accession>
<reference evidence="1 2" key="1">
    <citation type="submission" date="2019-02" db="EMBL/GenBank/DDBJ databases">
        <title>Deep-cultivation of Planctomycetes and their phenomic and genomic characterization uncovers novel biology.</title>
        <authorList>
            <person name="Wiegand S."/>
            <person name="Jogler M."/>
            <person name="Boedeker C."/>
            <person name="Pinto D."/>
            <person name="Vollmers J."/>
            <person name="Rivas-Marin E."/>
            <person name="Kohn T."/>
            <person name="Peeters S.H."/>
            <person name="Heuer A."/>
            <person name="Rast P."/>
            <person name="Oberbeckmann S."/>
            <person name="Bunk B."/>
            <person name="Jeske O."/>
            <person name="Meyerdierks A."/>
            <person name="Storesund J.E."/>
            <person name="Kallscheuer N."/>
            <person name="Luecker S."/>
            <person name="Lage O.M."/>
            <person name="Pohl T."/>
            <person name="Merkel B.J."/>
            <person name="Hornburger P."/>
            <person name="Mueller R.-W."/>
            <person name="Bruemmer F."/>
            <person name="Labrenz M."/>
            <person name="Spormann A.M."/>
            <person name="Op den Camp H."/>
            <person name="Overmann J."/>
            <person name="Amann R."/>
            <person name="Jetten M.S.M."/>
            <person name="Mascher T."/>
            <person name="Medema M.H."/>
            <person name="Devos D.P."/>
            <person name="Kaster A.-K."/>
            <person name="Ovreas L."/>
            <person name="Rohde M."/>
            <person name="Galperin M.Y."/>
            <person name="Jogler C."/>
        </authorList>
    </citation>
    <scope>NUCLEOTIDE SEQUENCE [LARGE SCALE GENOMIC DNA]</scope>
    <source>
        <strain evidence="1 2">Pla163</strain>
    </source>
</reference>
<name>A0A518D4C4_9BACT</name>